<dbReference type="PROSITE" id="PS51464">
    <property type="entry name" value="SIS"/>
    <property type="match status" value="1"/>
</dbReference>
<dbReference type="SUPFAM" id="SSF46689">
    <property type="entry name" value="Homeodomain-like"/>
    <property type="match status" value="1"/>
</dbReference>
<gene>
    <name evidence="6" type="ORF">COLINT_03337</name>
</gene>
<dbReference type="InterPro" id="IPR036388">
    <property type="entry name" value="WH-like_DNA-bd_sf"/>
</dbReference>
<protein>
    <submittedName>
        <fullName evidence="6">SIS domain protein</fullName>
    </submittedName>
</protein>
<evidence type="ECO:0000259" key="5">
    <source>
        <dbReference type="PROSITE" id="PS51464"/>
    </source>
</evidence>
<dbReference type="InterPro" id="IPR001347">
    <property type="entry name" value="SIS_dom"/>
</dbReference>
<dbReference type="CDD" id="cd05013">
    <property type="entry name" value="SIS_RpiR"/>
    <property type="match status" value="1"/>
</dbReference>
<dbReference type="InterPro" id="IPR000281">
    <property type="entry name" value="HTH_RpiR"/>
</dbReference>
<evidence type="ECO:0000256" key="3">
    <source>
        <dbReference type="ARBA" id="ARBA00023163"/>
    </source>
</evidence>
<evidence type="ECO:0000313" key="6">
    <source>
        <dbReference type="EMBL" id="EEP43929.1"/>
    </source>
</evidence>
<dbReference type="SUPFAM" id="SSF53697">
    <property type="entry name" value="SIS domain"/>
    <property type="match status" value="1"/>
</dbReference>
<evidence type="ECO:0000259" key="4">
    <source>
        <dbReference type="PROSITE" id="PS51071"/>
    </source>
</evidence>
<dbReference type="InterPro" id="IPR009057">
    <property type="entry name" value="Homeodomain-like_sf"/>
</dbReference>
<dbReference type="EMBL" id="ABXH02000031">
    <property type="protein sequence ID" value="EEP43929.1"/>
    <property type="molecule type" value="Genomic_DNA"/>
</dbReference>
<keyword evidence="2" id="KW-0238">DNA-binding</keyword>
<dbReference type="InterPro" id="IPR047640">
    <property type="entry name" value="RpiR-like"/>
</dbReference>
<dbReference type="Gene3D" id="3.40.50.10490">
    <property type="entry name" value="Glucose-6-phosphate isomerase like protein, domain 1"/>
    <property type="match status" value="1"/>
</dbReference>
<dbReference type="eggNOG" id="COG1737">
    <property type="taxonomic scope" value="Bacteria"/>
</dbReference>
<dbReference type="PANTHER" id="PTHR30514:SF1">
    <property type="entry name" value="HTH-TYPE TRANSCRIPTIONAL REGULATOR HEXR-RELATED"/>
    <property type="match status" value="1"/>
</dbReference>
<dbReference type="GO" id="GO:0003700">
    <property type="term" value="F:DNA-binding transcription factor activity"/>
    <property type="evidence" value="ECO:0007669"/>
    <property type="project" value="InterPro"/>
</dbReference>
<dbReference type="InterPro" id="IPR035472">
    <property type="entry name" value="RpiR-like_SIS"/>
</dbReference>
<evidence type="ECO:0000313" key="7">
    <source>
        <dbReference type="Proteomes" id="UP000003295"/>
    </source>
</evidence>
<dbReference type="Proteomes" id="UP000003295">
    <property type="component" value="Unassembled WGS sequence"/>
</dbReference>
<dbReference type="STRING" id="521003.COLINT_03337"/>
<proteinExistence type="predicted"/>
<dbReference type="InterPro" id="IPR046348">
    <property type="entry name" value="SIS_dom_sf"/>
</dbReference>
<feature type="domain" description="SIS" evidence="5">
    <location>
        <begin position="107"/>
        <end position="247"/>
    </location>
</feature>
<sequence length="268" mass="29758">MRRLAEDIGRDPHAASVCSIRDLAAASHTSASTVVRFCRKLGCDGYKEFQRELVYELASTDDTNDITFEDIVPGDVAEHVLRKVMQSSIRSMEATSRLIDPVALERCVQAIMRCRVVNLYGVGASLLVARDLEQKLTRVDKECHMREDWHGQLLSVRNIHPDDLAIVFSYSGLTHEMVTLARKARERGAKVVAVTRAMGGQLADEADLVLGVASSEPLVRSGAMGSRLSQLLVVDALFALYVTRDYERCTKMMLRNFDEKKPEGVTSA</sequence>
<feature type="domain" description="HTH rpiR-type" evidence="4">
    <location>
        <begin position="1"/>
        <end position="60"/>
    </location>
</feature>
<dbReference type="GO" id="GO:1901135">
    <property type="term" value="P:carbohydrate derivative metabolic process"/>
    <property type="evidence" value="ECO:0007669"/>
    <property type="project" value="InterPro"/>
</dbReference>
<keyword evidence="1" id="KW-0805">Transcription regulation</keyword>
<dbReference type="GO" id="GO:0097367">
    <property type="term" value="F:carbohydrate derivative binding"/>
    <property type="evidence" value="ECO:0007669"/>
    <property type="project" value="InterPro"/>
</dbReference>
<dbReference type="Pfam" id="PF01418">
    <property type="entry name" value="HTH_6"/>
    <property type="match status" value="1"/>
</dbReference>
<keyword evidence="3" id="KW-0804">Transcription</keyword>
<dbReference type="Pfam" id="PF01380">
    <property type="entry name" value="SIS"/>
    <property type="match status" value="1"/>
</dbReference>
<comment type="caution">
    <text evidence="6">The sequence shown here is derived from an EMBL/GenBank/DDBJ whole genome shotgun (WGS) entry which is preliminary data.</text>
</comment>
<evidence type="ECO:0000256" key="2">
    <source>
        <dbReference type="ARBA" id="ARBA00023125"/>
    </source>
</evidence>
<dbReference type="HOGENOM" id="CLU_055769_0_0_11"/>
<evidence type="ECO:0000256" key="1">
    <source>
        <dbReference type="ARBA" id="ARBA00023015"/>
    </source>
</evidence>
<dbReference type="PANTHER" id="PTHR30514">
    <property type="entry name" value="GLUCOKINASE"/>
    <property type="match status" value="1"/>
</dbReference>
<dbReference type="Gene3D" id="1.10.10.10">
    <property type="entry name" value="Winged helix-like DNA-binding domain superfamily/Winged helix DNA-binding domain"/>
    <property type="match status" value="1"/>
</dbReference>
<reference evidence="6 7" key="1">
    <citation type="submission" date="2009-04" db="EMBL/GenBank/DDBJ databases">
        <authorList>
            <person name="Weinstock G."/>
            <person name="Sodergren E."/>
            <person name="Clifton S."/>
            <person name="Fulton L."/>
            <person name="Fulton B."/>
            <person name="Courtney L."/>
            <person name="Fronick C."/>
            <person name="Harrison M."/>
            <person name="Strong C."/>
            <person name="Farmer C."/>
            <person name="Delahaunty K."/>
            <person name="Markovic C."/>
            <person name="Hall O."/>
            <person name="Minx P."/>
            <person name="Tomlinson C."/>
            <person name="Mitreva M."/>
            <person name="Nelson J."/>
            <person name="Hou S."/>
            <person name="Wollam A."/>
            <person name="Pepin K.H."/>
            <person name="Johnson M."/>
            <person name="Bhonagiri V."/>
            <person name="Nash W.E."/>
            <person name="Warren W."/>
            <person name="Chinwalla A."/>
            <person name="Mardis E.R."/>
            <person name="Wilson R.K."/>
        </authorList>
    </citation>
    <scope>NUCLEOTIDE SEQUENCE [LARGE SCALE GENOMIC DNA]</scope>
    <source>
        <strain evidence="6 7">DSM 13280</strain>
    </source>
</reference>
<dbReference type="AlphaFoldDB" id="C4FB84"/>
<dbReference type="GO" id="GO:0003677">
    <property type="term" value="F:DNA binding"/>
    <property type="evidence" value="ECO:0007669"/>
    <property type="project" value="UniProtKB-KW"/>
</dbReference>
<dbReference type="PROSITE" id="PS51071">
    <property type="entry name" value="HTH_RPIR"/>
    <property type="match status" value="1"/>
</dbReference>
<organism evidence="6 7">
    <name type="scientific">Collinsella intestinalis DSM 13280</name>
    <dbReference type="NCBI Taxonomy" id="521003"/>
    <lineage>
        <taxon>Bacteria</taxon>
        <taxon>Bacillati</taxon>
        <taxon>Actinomycetota</taxon>
        <taxon>Coriobacteriia</taxon>
        <taxon>Coriobacteriales</taxon>
        <taxon>Coriobacteriaceae</taxon>
        <taxon>Collinsella</taxon>
    </lineage>
</organism>
<accession>C4FB84</accession>
<name>C4FB84_9ACTN</name>